<reference evidence="3 4" key="1">
    <citation type="journal article" date="2012" name="Eukaryot. Cell">
        <title>Draft genome sequence of CBS 2479, the standard type strain of Trichosporon asahii.</title>
        <authorList>
            <person name="Yang R.Y."/>
            <person name="Li H.T."/>
            <person name="Zhu H."/>
            <person name="Zhou G.P."/>
            <person name="Wang M."/>
            <person name="Wang L."/>
        </authorList>
    </citation>
    <scope>NUCLEOTIDE SEQUENCE [LARGE SCALE GENOMIC DNA]</scope>
    <source>
        <strain evidence="4">ATCC 90039 / CBS 2479 / JCM 2466 / KCTC 7840 / NCYC 2677 / UAMH 7654</strain>
    </source>
</reference>
<dbReference type="GO" id="GO:0005743">
    <property type="term" value="C:mitochondrial inner membrane"/>
    <property type="evidence" value="ECO:0007669"/>
    <property type="project" value="TreeGrafter"/>
</dbReference>
<dbReference type="HOGENOM" id="CLU_082491_0_0_1"/>
<dbReference type="Proteomes" id="UP000002748">
    <property type="component" value="Unassembled WGS sequence"/>
</dbReference>
<dbReference type="PANTHER" id="PTHR28523">
    <property type="entry name" value="CYTOCHROME C OXIDASE ASSEMBLY FACTOR 1"/>
    <property type="match status" value="1"/>
</dbReference>
<dbReference type="AlphaFoldDB" id="J6EVI0"/>
<dbReference type="InterPro" id="IPR042432">
    <property type="entry name" value="Coa1_fungi"/>
</dbReference>
<keyword evidence="2" id="KW-0812">Transmembrane</keyword>
<evidence type="ECO:0000256" key="1">
    <source>
        <dbReference type="SAM" id="MobiDB-lite"/>
    </source>
</evidence>
<keyword evidence="2" id="KW-1133">Transmembrane helix</keyword>
<dbReference type="VEuPathDB" id="FungiDB:A1Q1_04490"/>
<dbReference type="Pfam" id="PF08695">
    <property type="entry name" value="Coa1"/>
    <property type="match status" value="1"/>
</dbReference>
<evidence type="ECO:0008006" key="5">
    <source>
        <dbReference type="Google" id="ProtNLM"/>
    </source>
</evidence>
<feature type="region of interest" description="Disordered" evidence="1">
    <location>
        <begin position="23"/>
        <end position="52"/>
    </location>
</feature>
<dbReference type="KEGG" id="tasa:A1Q1_04490"/>
<gene>
    <name evidence="3" type="ORF">A1Q1_04490</name>
</gene>
<dbReference type="GO" id="GO:0033617">
    <property type="term" value="P:mitochondrial respiratory chain complex IV assembly"/>
    <property type="evidence" value="ECO:0007669"/>
    <property type="project" value="InterPro"/>
</dbReference>
<feature type="transmembrane region" description="Helical" evidence="2">
    <location>
        <begin position="117"/>
        <end position="138"/>
    </location>
</feature>
<protein>
    <recommendedName>
        <fullName evidence="5">DUF1783-domain-containing protein</fullName>
    </recommendedName>
</protein>
<name>J6EVI0_TRIAS</name>
<organism evidence="3 4">
    <name type="scientific">Trichosporon asahii var. asahii (strain ATCC 90039 / CBS 2479 / JCM 2466 / KCTC 7840 / NBRC 103889/ NCYC 2677 / UAMH 7654)</name>
    <name type="common">Yeast</name>
    <dbReference type="NCBI Taxonomy" id="1186058"/>
    <lineage>
        <taxon>Eukaryota</taxon>
        <taxon>Fungi</taxon>
        <taxon>Dikarya</taxon>
        <taxon>Basidiomycota</taxon>
        <taxon>Agaricomycotina</taxon>
        <taxon>Tremellomycetes</taxon>
        <taxon>Trichosporonales</taxon>
        <taxon>Trichosporonaceae</taxon>
        <taxon>Trichosporon</taxon>
    </lineage>
</organism>
<evidence type="ECO:0000313" key="3">
    <source>
        <dbReference type="EMBL" id="EJT46812.1"/>
    </source>
</evidence>
<feature type="compositionally biased region" description="Polar residues" evidence="1">
    <location>
        <begin position="23"/>
        <end position="34"/>
    </location>
</feature>
<dbReference type="OrthoDB" id="2100652at2759"/>
<evidence type="ECO:0000256" key="2">
    <source>
        <dbReference type="SAM" id="Phobius"/>
    </source>
</evidence>
<dbReference type="EMBL" id="ALBS01000276">
    <property type="protein sequence ID" value="EJT46812.1"/>
    <property type="molecule type" value="Genomic_DNA"/>
</dbReference>
<keyword evidence="2" id="KW-0472">Membrane</keyword>
<evidence type="ECO:0000313" key="4">
    <source>
        <dbReference type="Proteomes" id="UP000002748"/>
    </source>
</evidence>
<feature type="region of interest" description="Disordered" evidence="1">
    <location>
        <begin position="65"/>
        <end position="102"/>
    </location>
</feature>
<dbReference type="PANTHER" id="PTHR28523:SF1">
    <property type="entry name" value="CYTOCHROME C OXIDASE ASSEMBLY FACTOR 1"/>
    <property type="match status" value="1"/>
</dbReference>
<feature type="region of interest" description="Disordered" evidence="1">
    <location>
        <begin position="241"/>
        <end position="260"/>
    </location>
</feature>
<comment type="caution">
    <text evidence="3">The sequence shown here is derived from an EMBL/GenBank/DDBJ whole genome shotgun (WGS) entry which is preliminary data.</text>
</comment>
<dbReference type="InterPro" id="IPR014807">
    <property type="entry name" value="Coa1"/>
</dbReference>
<dbReference type="RefSeq" id="XP_014178331.1">
    <property type="nucleotide sequence ID" value="XM_014322856.1"/>
</dbReference>
<proteinExistence type="predicted"/>
<dbReference type="GeneID" id="25988003"/>
<accession>J6EVI0</accession>
<sequence>MITRLLLPSARLRVVRPYATVSFPSASGSLNAGSSEPPRRPPPRAPVEPTVFDGKAAPREIHLRPSMRGMPPSDRKPKARVVAPKKVEEGQSFTGPSRPRAVYTRPSRELPRVKNRIPLYVALAALGVGAWGLFVLYATNNERLSSSVVRQVTFQLRNSPDVQAILGDHIRLADNWWGFGEPWIDGGINLMQGRIDLKFRMHGDKGDGTVYFTSIRPQQSAPWRIVRYKLIADNGEQLRLEDKFTKNPSPEPAAAPASSS</sequence>